<name>A0A941HQG3_9CLOT</name>
<evidence type="ECO:0000313" key="4">
    <source>
        <dbReference type="Proteomes" id="UP000675379"/>
    </source>
</evidence>
<dbReference type="AlphaFoldDB" id="A0A941HQG3"/>
<dbReference type="RefSeq" id="WP_211799645.1">
    <property type="nucleotide sequence ID" value="NZ_JAGSCS010000002.1"/>
</dbReference>
<dbReference type="PANTHER" id="PTHR12598">
    <property type="entry name" value="COPPER HOMEOSTASIS PROTEIN CUTC"/>
    <property type="match status" value="1"/>
</dbReference>
<evidence type="ECO:0000256" key="2">
    <source>
        <dbReference type="ARBA" id="ARBA00019014"/>
    </source>
</evidence>
<organism evidence="3 4">
    <name type="scientific">Proteiniclasticum sediminis</name>
    <dbReference type="NCBI Taxonomy" id="2804028"/>
    <lineage>
        <taxon>Bacteria</taxon>
        <taxon>Bacillati</taxon>
        <taxon>Bacillota</taxon>
        <taxon>Clostridia</taxon>
        <taxon>Eubacteriales</taxon>
        <taxon>Clostridiaceae</taxon>
        <taxon>Proteiniclasticum</taxon>
    </lineage>
</organism>
<comment type="similarity">
    <text evidence="1">Belongs to the CutC family.</text>
</comment>
<dbReference type="InterPro" id="IPR005627">
    <property type="entry name" value="CutC-like"/>
</dbReference>
<gene>
    <name evidence="3" type="ORF">KCG48_02110</name>
</gene>
<sequence>MLEIIAQSLEDALTIERMGGNRIELIQSLGEGGLTPSVGLVKAVLSAVSIPVNVMIRPHSRHFRYSPEDLEIMREDVLTMEKLGVKHVVLGILDEDGLPDMGAMERLLKDTQLTVTFHRAIDESADLRASLERLKSLSAITHVLTSGGEGKAEDHLDVLKNLIRNSGDLRIIVASGIHAGNLSAIRNELEYALSGDDPNGGHFDLHVGTGVRSSNVNHPVHAEEVEHLVAVYRKECCT</sequence>
<evidence type="ECO:0000313" key="3">
    <source>
        <dbReference type="EMBL" id="MBR0575127.1"/>
    </source>
</evidence>
<accession>A0A941HQG3</accession>
<proteinExistence type="inferred from homology"/>
<protein>
    <recommendedName>
        <fullName evidence="2">Copper homeostasis protein cutC homolog</fullName>
    </recommendedName>
</protein>
<keyword evidence="4" id="KW-1185">Reference proteome</keyword>
<evidence type="ECO:0000256" key="1">
    <source>
        <dbReference type="ARBA" id="ARBA00007768"/>
    </source>
</evidence>
<dbReference type="InterPro" id="IPR036822">
    <property type="entry name" value="CutC-like_dom_sf"/>
</dbReference>
<dbReference type="PANTHER" id="PTHR12598:SF0">
    <property type="entry name" value="COPPER HOMEOSTASIS PROTEIN CUTC HOMOLOG"/>
    <property type="match status" value="1"/>
</dbReference>
<dbReference type="GO" id="GO:0005507">
    <property type="term" value="F:copper ion binding"/>
    <property type="evidence" value="ECO:0007669"/>
    <property type="project" value="TreeGrafter"/>
</dbReference>
<dbReference type="Gene3D" id="3.20.20.380">
    <property type="entry name" value="Copper homeostasis (CutC) domain"/>
    <property type="match status" value="1"/>
</dbReference>
<comment type="caution">
    <text evidence="3">The sequence shown here is derived from an EMBL/GenBank/DDBJ whole genome shotgun (WGS) entry which is preliminary data.</text>
</comment>
<dbReference type="Pfam" id="PF03932">
    <property type="entry name" value="CutC"/>
    <property type="match status" value="1"/>
</dbReference>
<reference evidence="3" key="1">
    <citation type="submission" date="2021-04" db="EMBL/GenBank/DDBJ databases">
        <title>Proteiniclasticum sedimins sp. nov., an obligate anaerobic bacterium isolated from anaerobic sludge.</title>
        <authorList>
            <person name="Liu J."/>
        </authorList>
    </citation>
    <scope>NUCLEOTIDE SEQUENCE</scope>
    <source>
        <strain evidence="3">BAD-10</strain>
    </source>
</reference>
<dbReference type="SUPFAM" id="SSF110395">
    <property type="entry name" value="CutC-like"/>
    <property type="match status" value="1"/>
</dbReference>
<dbReference type="Proteomes" id="UP000675379">
    <property type="component" value="Unassembled WGS sequence"/>
</dbReference>
<dbReference type="EMBL" id="JAGSCS010000002">
    <property type="protein sequence ID" value="MBR0575127.1"/>
    <property type="molecule type" value="Genomic_DNA"/>
</dbReference>